<dbReference type="EMBL" id="CABVGP010000001">
    <property type="protein sequence ID" value="VVJ17112.1"/>
    <property type="molecule type" value="Genomic_DNA"/>
</dbReference>
<proteinExistence type="predicted"/>
<dbReference type="AlphaFoldDB" id="A0A6I8LJL2"/>
<reference evidence="1 2" key="1">
    <citation type="submission" date="2019-09" db="EMBL/GenBank/DDBJ databases">
        <authorList>
            <person name="Leyn A S."/>
        </authorList>
    </citation>
    <scope>NUCLEOTIDE SEQUENCE [LARGE SCALE GENOMIC DNA]</scope>
    <source>
        <strain evidence="1">AA231_1</strain>
    </source>
</reference>
<sequence>MQGRSSTDLPRQPGQAVVEIPLTLIPEIATCSHRDLYLTDRGTAVIRGSKVTDSEALAAIRLPADEDVVELAQNVLPTLEALTDAR</sequence>
<gene>
    <name evidence="1" type="ORF">AA23TX_02133</name>
</gene>
<organism evidence="1 2">
    <name type="scientific">Amycolatopsis camponoti</name>
    <dbReference type="NCBI Taxonomy" id="2606593"/>
    <lineage>
        <taxon>Bacteria</taxon>
        <taxon>Bacillati</taxon>
        <taxon>Actinomycetota</taxon>
        <taxon>Actinomycetes</taxon>
        <taxon>Pseudonocardiales</taxon>
        <taxon>Pseudonocardiaceae</taxon>
        <taxon>Amycolatopsis</taxon>
    </lineage>
</organism>
<dbReference type="Proteomes" id="UP000399805">
    <property type="component" value="Unassembled WGS sequence"/>
</dbReference>
<keyword evidence="2" id="KW-1185">Reference proteome</keyword>
<protein>
    <submittedName>
        <fullName evidence="1">Uncharacterized protein</fullName>
    </submittedName>
</protein>
<evidence type="ECO:0000313" key="2">
    <source>
        <dbReference type="Proteomes" id="UP000399805"/>
    </source>
</evidence>
<evidence type="ECO:0000313" key="1">
    <source>
        <dbReference type="EMBL" id="VVJ17112.1"/>
    </source>
</evidence>
<accession>A0A6I8LJL2</accession>
<name>A0A6I8LJL2_9PSEU</name>